<evidence type="ECO:0000256" key="5">
    <source>
        <dbReference type="ARBA" id="ARBA00023054"/>
    </source>
</evidence>
<keyword evidence="3 9" id="KW-0812">Transmembrane</keyword>
<evidence type="ECO:0000256" key="3">
    <source>
        <dbReference type="ARBA" id="ARBA00022692"/>
    </source>
</evidence>
<dbReference type="GO" id="GO:0016020">
    <property type="term" value="C:membrane"/>
    <property type="evidence" value="ECO:0007669"/>
    <property type="project" value="UniProtKB-SubCell"/>
</dbReference>
<protein>
    <recommendedName>
        <fullName evidence="11">DUF1640 domain-containing protein</fullName>
    </recommendedName>
</protein>
<sequence length="312" mass="35110">MLQQMKRGALCGARVILRSEGLTTTHERGLLSSAKRVLPWCTGLREEDVVTPRGVGVSGAVSSYNGSSIGRLDVASPYRVPGLVQQRRANSSMPSTMPSAMPASMQAAHDEARMGTERVVLNQEPLPPPEPVRPLLIDTLQLLRKLEEAGLSTAQAEALTESMVTLLGHSSERMIDTYVTKPELEKSEIRHESTLQLYRHDFKQYQENEFARMKREIDRLKVECETLRAELKHEMDKTNAGQRLDLNLERGRMREEMSVQDKKLTKTATQIDRDINEMRTNIETMKNEVIKYCVGTIMSATAIALGLIRVFM</sequence>
<evidence type="ECO:0000256" key="1">
    <source>
        <dbReference type="ARBA" id="ARBA00004173"/>
    </source>
</evidence>
<dbReference type="PANTHER" id="PTHR14360:SF1">
    <property type="entry name" value="PROTEIN FMP32, MITOCHONDRIAL"/>
    <property type="match status" value="1"/>
</dbReference>
<dbReference type="Pfam" id="PF07798">
    <property type="entry name" value="CCDC90-like"/>
    <property type="match status" value="1"/>
</dbReference>
<comment type="subcellular location">
    <subcellularLocation>
        <location evidence="2">Membrane</location>
    </subcellularLocation>
    <subcellularLocation>
        <location evidence="1">Mitochondrion</location>
    </subcellularLocation>
</comment>
<proteinExistence type="predicted"/>
<dbReference type="GO" id="GO:0005739">
    <property type="term" value="C:mitochondrion"/>
    <property type="evidence" value="ECO:0007669"/>
    <property type="project" value="UniProtKB-SubCell"/>
</dbReference>
<dbReference type="PANTHER" id="PTHR14360">
    <property type="entry name" value="PROTEIN FMP32, MITOCHONDRIAL"/>
    <property type="match status" value="1"/>
</dbReference>
<dbReference type="AlphaFoldDB" id="A0A7S0RIC6"/>
<gene>
    <name evidence="10" type="ORF">POBO1169_LOCUS14032</name>
</gene>
<keyword evidence="5 8" id="KW-0175">Coiled coil</keyword>
<name>A0A7S0RIC6_9CHLO</name>
<accession>A0A7S0RIC6</accession>
<keyword evidence="4 9" id="KW-1133">Transmembrane helix</keyword>
<keyword evidence="7 9" id="KW-0472">Membrane</keyword>
<evidence type="ECO:0000256" key="7">
    <source>
        <dbReference type="ARBA" id="ARBA00023136"/>
    </source>
</evidence>
<feature type="transmembrane region" description="Helical" evidence="9">
    <location>
        <begin position="289"/>
        <end position="311"/>
    </location>
</feature>
<dbReference type="Gene3D" id="1.20.5.340">
    <property type="match status" value="1"/>
</dbReference>
<feature type="coiled-coil region" evidence="8">
    <location>
        <begin position="203"/>
        <end position="237"/>
    </location>
</feature>
<reference evidence="10" key="1">
    <citation type="submission" date="2021-01" db="EMBL/GenBank/DDBJ databases">
        <authorList>
            <person name="Corre E."/>
            <person name="Pelletier E."/>
            <person name="Niang G."/>
            <person name="Scheremetjew M."/>
            <person name="Finn R."/>
            <person name="Kale V."/>
            <person name="Holt S."/>
            <person name="Cochrane G."/>
            <person name="Meng A."/>
            <person name="Brown T."/>
            <person name="Cohen L."/>
        </authorList>
    </citation>
    <scope>NUCLEOTIDE SEQUENCE</scope>
    <source>
        <strain evidence="10">CCMP722</strain>
    </source>
</reference>
<evidence type="ECO:0000256" key="4">
    <source>
        <dbReference type="ARBA" id="ARBA00022989"/>
    </source>
</evidence>
<organism evidence="10">
    <name type="scientific">Pyramimonas obovata</name>
    <dbReference type="NCBI Taxonomy" id="1411642"/>
    <lineage>
        <taxon>Eukaryota</taxon>
        <taxon>Viridiplantae</taxon>
        <taxon>Chlorophyta</taxon>
        <taxon>Pyramimonadophyceae</taxon>
        <taxon>Pyramimonadales</taxon>
        <taxon>Pyramimonadaceae</taxon>
        <taxon>Pyramimonas</taxon>
        <taxon>Pyramimonas incertae sedis</taxon>
    </lineage>
</organism>
<evidence type="ECO:0000256" key="2">
    <source>
        <dbReference type="ARBA" id="ARBA00004370"/>
    </source>
</evidence>
<evidence type="ECO:0008006" key="11">
    <source>
        <dbReference type="Google" id="ProtNLM"/>
    </source>
</evidence>
<evidence type="ECO:0000256" key="8">
    <source>
        <dbReference type="SAM" id="Coils"/>
    </source>
</evidence>
<evidence type="ECO:0000256" key="9">
    <source>
        <dbReference type="SAM" id="Phobius"/>
    </source>
</evidence>
<evidence type="ECO:0000313" key="10">
    <source>
        <dbReference type="EMBL" id="CAD8678345.1"/>
    </source>
</evidence>
<dbReference type="EMBL" id="HBFA01027670">
    <property type="protein sequence ID" value="CAD8678345.1"/>
    <property type="molecule type" value="Transcribed_RNA"/>
</dbReference>
<evidence type="ECO:0000256" key="6">
    <source>
        <dbReference type="ARBA" id="ARBA00023128"/>
    </source>
</evidence>
<keyword evidence="6" id="KW-0496">Mitochondrion</keyword>
<dbReference type="InterPro" id="IPR024461">
    <property type="entry name" value="CCDC90-like"/>
</dbReference>